<dbReference type="EMBL" id="JABFCX010000002">
    <property type="protein sequence ID" value="NNU16046.1"/>
    <property type="molecule type" value="Genomic_DNA"/>
</dbReference>
<evidence type="ECO:0000313" key="3">
    <source>
        <dbReference type="EMBL" id="NNU16046.1"/>
    </source>
</evidence>
<dbReference type="NCBIfam" id="TIGR00051">
    <property type="entry name" value="YbgC/FadM family acyl-CoA thioesterase"/>
    <property type="match status" value="1"/>
</dbReference>
<protein>
    <submittedName>
        <fullName evidence="3">YbgC/FadM family acyl-CoA thioesterase</fullName>
        <ecNumber evidence="3">3.1.2.-</ecNumber>
    </submittedName>
</protein>
<dbReference type="Proteomes" id="UP000536835">
    <property type="component" value="Unassembled WGS sequence"/>
</dbReference>
<accession>A0A7Y3RM23</accession>
<dbReference type="CDD" id="cd00586">
    <property type="entry name" value="4HBT"/>
    <property type="match status" value="1"/>
</dbReference>
<dbReference type="RefSeq" id="WP_173197961.1">
    <property type="nucleotide sequence ID" value="NZ_JABFCX010000002.1"/>
</dbReference>
<dbReference type="PANTHER" id="PTHR31793">
    <property type="entry name" value="4-HYDROXYBENZOYL-COA THIOESTERASE FAMILY MEMBER"/>
    <property type="match status" value="1"/>
</dbReference>
<dbReference type="GO" id="GO:0047617">
    <property type="term" value="F:fatty acyl-CoA hydrolase activity"/>
    <property type="evidence" value="ECO:0007669"/>
    <property type="project" value="TreeGrafter"/>
</dbReference>
<reference evidence="3 4" key="1">
    <citation type="submission" date="2020-05" db="EMBL/GenBank/DDBJ databases">
        <title>Parvularcula mediterraneae sp. nov., isolated from polypropylene straw from shallow seawater of the seashore of Laganas in Zakynthos island, Greece.</title>
        <authorList>
            <person name="Szabo I."/>
            <person name="Al-Omari J."/>
            <person name="Rado J."/>
            <person name="Szerdahelyi G.S."/>
        </authorList>
    </citation>
    <scope>NUCLEOTIDE SEQUENCE [LARGE SCALE GENOMIC DNA]</scope>
    <source>
        <strain evidence="3 4">ZS-1/3</strain>
    </source>
</reference>
<evidence type="ECO:0000256" key="2">
    <source>
        <dbReference type="ARBA" id="ARBA00022801"/>
    </source>
</evidence>
<organism evidence="3 4">
    <name type="scientific">Parvularcula mediterranea</name>
    <dbReference type="NCBI Taxonomy" id="2732508"/>
    <lineage>
        <taxon>Bacteria</taxon>
        <taxon>Pseudomonadati</taxon>
        <taxon>Pseudomonadota</taxon>
        <taxon>Alphaproteobacteria</taxon>
        <taxon>Parvularculales</taxon>
        <taxon>Parvularculaceae</taxon>
        <taxon>Parvularcula</taxon>
    </lineage>
</organism>
<dbReference type="Pfam" id="PF13279">
    <property type="entry name" value="4HBT_2"/>
    <property type="match status" value="1"/>
</dbReference>
<dbReference type="InterPro" id="IPR029069">
    <property type="entry name" value="HotDog_dom_sf"/>
</dbReference>
<comment type="similarity">
    <text evidence="1">Belongs to the 4-hydroxybenzoyl-CoA thioesterase family.</text>
</comment>
<name>A0A7Y3RM23_9PROT</name>
<dbReference type="PROSITE" id="PS01328">
    <property type="entry name" value="4HBCOA_THIOESTERASE"/>
    <property type="match status" value="1"/>
</dbReference>
<proteinExistence type="inferred from homology"/>
<comment type="caution">
    <text evidence="3">The sequence shown here is derived from an EMBL/GenBank/DDBJ whole genome shotgun (WGS) entry which is preliminary data.</text>
</comment>
<sequence length="138" mass="15556">MHPLRTTRQDYRIYFEDTDVTGIVYHANYIKYFERGRTEALRASFSDLGALMETDDPCTFAVASLDIAYKVPAKLDDIISVETTLESAKGAKMVFDQKIFRGETLLAEGKVVVAVITLDGRPRRMPEAMKVRMAELTA</sequence>
<dbReference type="Gene3D" id="3.10.129.10">
    <property type="entry name" value="Hotdog Thioesterase"/>
    <property type="match status" value="1"/>
</dbReference>
<dbReference type="InterPro" id="IPR006684">
    <property type="entry name" value="YbgC/YbaW"/>
</dbReference>
<dbReference type="EC" id="3.1.2.-" evidence="3"/>
<dbReference type="PIRSF" id="PIRSF003230">
    <property type="entry name" value="YbgC"/>
    <property type="match status" value="1"/>
</dbReference>
<keyword evidence="2 3" id="KW-0378">Hydrolase</keyword>
<gene>
    <name evidence="3" type="ORF">HK107_06895</name>
</gene>
<dbReference type="PANTHER" id="PTHR31793:SF37">
    <property type="entry name" value="ACYL-COA THIOESTER HYDROLASE YBGC"/>
    <property type="match status" value="1"/>
</dbReference>
<evidence type="ECO:0000313" key="4">
    <source>
        <dbReference type="Proteomes" id="UP000536835"/>
    </source>
</evidence>
<dbReference type="SUPFAM" id="SSF54637">
    <property type="entry name" value="Thioesterase/thiol ester dehydrase-isomerase"/>
    <property type="match status" value="1"/>
</dbReference>
<dbReference type="InterPro" id="IPR008272">
    <property type="entry name" value="HB-CoA_thioesterase_AS"/>
</dbReference>
<dbReference type="AlphaFoldDB" id="A0A7Y3RM23"/>
<dbReference type="FunFam" id="3.10.129.10:FF:000004">
    <property type="entry name" value="Tol-pal system-associated acyl-CoA thioesterase"/>
    <property type="match status" value="1"/>
</dbReference>
<keyword evidence="4" id="KW-1185">Reference proteome</keyword>
<dbReference type="InterPro" id="IPR050563">
    <property type="entry name" value="4-hydroxybenzoyl-CoA_TE"/>
</dbReference>
<evidence type="ECO:0000256" key="1">
    <source>
        <dbReference type="ARBA" id="ARBA00005953"/>
    </source>
</evidence>